<accession>A0A8S5VG46</accession>
<organism evidence="1">
    <name type="scientific">Siphoviridae sp. ct3R43</name>
    <dbReference type="NCBI Taxonomy" id="2825321"/>
    <lineage>
        <taxon>Viruses</taxon>
        <taxon>Duplodnaviria</taxon>
        <taxon>Heunggongvirae</taxon>
        <taxon>Uroviricota</taxon>
        <taxon>Caudoviricetes</taxon>
    </lineage>
</organism>
<proteinExistence type="predicted"/>
<name>A0A8S5VG46_9CAUD</name>
<reference evidence="1" key="1">
    <citation type="journal article" date="2021" name="Proc. Natl. Acad. Sci. U.S.A.">
        <title>A Catalog of Tens of Thousands of Viruses from Human Metagenomes Reveals Hidden Associations with Chronic Diseases.</title>
        <authorList>
            <person name="Tisza M.J."/>
            <person name="Buck C.B."/>
        </authorList>
    </citation>
    <scope>NUCLEOTIDE SEQUENCE</scope>
    <source>
        <strain evidence="1">Ct3R43</strain>
    </source>
</reference>
<dbReference type="EMBL" id="BK016262">
    <property type="protein sequence ID" value="DAG05640.1"/>
    <property type="molecule type" value="Genomic_DNA"/>
</dbReference>
<evidence type="ECO:0000313" key="1">
    <source>
        <dbReference type="EMBL" id="DAG05640.1"/>
    </source>
</evidence>
<sequence length="99" mass="10780">MADYIERQAVIDLLKGAGEESGSSVVDIELTIEAVQNDISTADVEPVVRGHWLTWDEKFTGNAVGKNLGVFCSVCGNHSDYSSPYCPHCGAKMDEEDEQ</sequence>
<protein>
    <submittedName>
        <fullName evidence="1">Hydrogenase</fullName>
    </submittedName>
</protein>